<keyword evidence="2" id="KW-0808">Transferase</keyword>
<dbReference type="AlphaFoldDB" id="A0A7Y7XY92"/>
<dbReference type="Pfam" id="PF00078">
    <property type="entry name" value="RVT_1"/>
    <property type="match status" value="1"/>
</dbReference>
<proteinExistence type="predicted"/>
<reference evidence="2 3" key="1">
    <citation type="submission" date="2020-04" db="EMBL/GenBank/DDBJ databases">
        <title>Molecular characterization of pseudomonads from Agaricus bisporus reveal novel blotch 2 pathogens in Western Europe.</title>
        <authorList>
            <person name="Taparia T."/>
            <person name="Krijger M."/>
            <person name="Haynes E."/>
            <person name="Elpinstone J.G."/>
            <person name="Noble R."/>
            <person name="Van Der Wolf J."/>
        </authorList>
    </citation>
    <scope>NUCLEOTIDE SEQUENCE [LARGE SCALE GENOMIC DNA]</scope>
    <source>
        <strain evidence="2 3">IPO3738</strain>
    </source>
</reference>
<keyword evidence="2" id="KW-0548">Nucleotidyltransferase</keyword>
<gene>
    <name evidence="2" type="ORF">HX845_08105</name>
</gene>
<evidence type="ECO:0000313" key="3">
    <source>
        <dbReference type="Proteomes" id="UP000517547"/>
    </source>
</evidence>
<dbReference type="InterPro" id="IPR000477">
    <property type="entry name" value="RT_dom"/>
</dbReference>
<feature type="domain" description="Reverse transcriptase" evidence="1">
    <location>
        <begin position="55"/>
        <end position="338"/>
    </location>
</feature>
<keyword evidence="2" id="KW-0695">RNA-directed DNA polymerase</keyword>
<dbReference type="CDD" id="cd01646">
    <property type="entry name" value="RT_Bac_retron_I"/>
    <property type="match status" value="1"/>
</dbReference>
<dbReference type="GO" id="GO:0003964">
    <property type="term" value="F:RNA-directed DNA polymerase activity"/>
    <property type="evidence" value="ECO:0007669"/>
    <property type="project" value="UniProtKB-KW"/>
</dbReference>
<dbReference type="NCBIfam" id="NF041748">
    <property type="entry name" value="Drt3b"/>
    <property type="match status" value="1"/>
</dbReference>
<dbReference type="RefSeq" id="WP_103032848.1">
    <property type="nucleotide sequence ID" value="NZ_JACAQE010000002.1"/>
</dbReference>
<evidence type="ECO:0000259" key="1">
    <source>
        <dbReference type="PROSITE" id="PS50878"/>
    </source>
</evidence>
<organism evidence="2 3">
    <name type="scientific">Pseudomonas gingeri</name>
    <dbReference type="NCBI Taxonomy" id="117681"/>
    <lineage>
        <taxon>Bacteria</taxon>
        <taxon>Pseudomonadati</taxon>
        <taxon>Pseudomonadota</taxon>
        <taxon>Gammaproteobacteria</taxon>
        <taxon>Pseudomonadales</taxon>
        <taxon>Pseudomonadaceae</taxon>
        <taxon>Pseudomonas</taxon>
    </lineage>
</organism>
<accession>A0A7Y7XY92</accession>
<name>A0A7Y7XY92_9PSED</name>
<dbReference type="EMBL" id="JACAQE010000002">
    <property type="protein sequence ID" value="NWC13598.1"/>
    <property type="molecule type" value="Genomic_DNA"/>
</dbReference>
<dbReference type="PROSITE" id="PS50878">
    <property type="entry name" value="RT_POL"/>
    <property type="match status" value="1"/>
</dbReference>
<sequence length="653" mass="76556">MSENSKKKKVRRADYDRVLITETIPYETPIIYSNYGFYRNVSIENGCEIFNFIVSHLIKGVTRSKKYSIPYTYKIKKNSIEFRSLSVIHPISQWEIRGFYQRYERLICHYTSQSSFSIRAPKSVASSFYYKNSWENVSKFKRGGVNEAENDEFVKHSSSFYAYRGYDRLYKFYNSSEFMRLETRFPHFWTLDVSKCFDSIYTHSIAWATKSKEHVKDKVNISSTFGQAFDGLMQKSNYNETNGIPIGPEVSRIFAEIIFQDIDTQVESLLSNSGKIFEKDYSIKRYVDDIFIFAQDLTTARLVSEIYTDRLRHYNLHSNTSKSLQYIRPFYSSKSRVVREIDSAVNSFSEKFLESEDGNLRLVPKKIYRKFKLTQSFIDSVKSVCTESETNYDSVSSYIISALFERTKRLINTDDAQVHEIGMQMYVDALEVIIDSFYFFYSVAPSVSSSYKLAASVVLITRFAETHIKQSEHTIKQRLYQMTIDLLTGDLAKYETAVEKFVYLEALNIVLAISELGRDYWLPPDILRRLLKTSCSYHDLMSCLFYIKNKNIYADLHEEILANIDKRLGDLKNIQVEAEQASLWLDAIACPFIPLVRRLKWVRRLYRVVNITAPPRTVINRFLAGTENRYWFTNWHEVDLLNALERKELKQVY</sequence>
<comment type="caution">
    <text evidence="2">The sequence shown here is derived from an EMBL/GenBank/DDBJ whole genome shotgun (WGS) entry which is preliminary data.</text>
</comment>
<dbReference type="Proteomes" id="UP000517547">
    <property type="component" value="Unassembled WGS sequence"/>
</dbReference>
<evidence type="ECO:0000313" key="2">
    <source>
        <dbReference type="EMBL" id="NWC13598.1"/>
    </source>
</evidence>
<protein>
    <submittedName>
        <fullName evidence="2">RNA-directed DNA polymerase</fullName>
    </submittedName>
</protein>